<sequence>MPDLKHFLSLLAIVTGSLSALAQPTVISPRDVAEFHQSTSITENFTYGPAYDLESPLELYVKIHRVITPDDGYALMAFSITDVGEGFEGIELNKQRKFIATLQLSKKFKAKLEERGLDKKRFSKGVPAVLYGWPATEWNTTDSAFLVDELVLTKSNRRLVFHKANEIAVKHPNTTGTDTD</sequence>
<dbReference type="EMBL" id="BMYM01000001">
    <property type="protein sequence ID" value="GHD29550.1"/>
    <property type="molecule type" value="Genomic_DNA"/>
</dbReference>
<evidence type="ECO:0000313" key="2">
    <source>
        <dbReference type="EMBL" id="GHD29550.1"/>
    </source>
</evidence>
<keyword evidence="1" id="KW-0732">Signal</keyword>
<dbReference type="Proteomes" id="UP000644693">
    <property type="component" value="Unassembled WGS sequence"/>
</dbReference>
<evidence type="ECO:0008006" key="4">
    <source>
        <dbReference type="Google" id="ProtNLM"/>
    </source>
</evidence>
<organism evidence="2 3">
    <name type="scientific">Parahalioglobus pacificus</name>
    <dbReference type="NCBI Taxonomy" id="930806"/>
    <lineage>
        <taxon>Bacteria</taxon>
        <taxon>Pseudomonadati</taxon>
        <taxon>Pseudomonadota</taxon>
        <taxon>Gammaproteobacteria</taxon>
        <taxon>Cellvibrionales</taxon>
        <taxon>Halieaceae</taxon>
        <taxon>Parahalioglobus</taxon>
    </lineage>
</organism>
<proteinExistence type="predicted"/>
<evidence type="ECO:0000313" key="3">
    <source>
        <dbReference type="Proteomes" id="UP000644693"/>
    </source>
</evidence>
<protein>
    <recommendedName>
        <fullName evidence="4">Secreted protein</fullName>
    </recommendedName>
</protein>
<dbReference type="RefSeq" id="WP_189475739.1">
    <property type="nucleotide sequence ID" value="NZ_BMYM01000001.1"/>
</dbReference>
<feature type="signal peptide" evidence="1">
    <location>
        <begin position="1"/>
        <end position="22"/>
    </location>
</feature>
<comment type="caution">
    <text evidence="2">The sequence shown here is derived from an EMBL/GenBank/DDBJ whole genome shotgun (WGS) entry which is preliminary data.</text>
</comment>
<accession>A0A919CJY0</accession>
<reference evidence="2" key="2">
    <citation type="submission" date="2020-09" db="EMBL/GenBank/DDBJ databases">
        <authorList>
            <person name="Sun Q."/>
            <person name="Kim S."/>
        </authorList>
    </citation>
    <scope>NUCLEOTIDE SEQUENCE</scope>
    <source>
        <strain evidence="2">KCTC 23430</strain>
    </source>
</reference>
<reference evidence="2" key="1">
    <citation type="journal article" date="2014" name="Int. J. Syst. Evol. Microbiol.">
        <title>Complete genome sequence of Corynebacterium casei LMG S-19264T (=DSM 44701T), isolated from a smear-ripened cheese.</title>
        <authorList>
            <consortium name="US DOE Joint Genome Institute (JGI-PGF)"/>
            <person name="Walter F."/>
            <person name="Albersmeier A."/>
            <person name="Kalinowski J."/>
            <person name="Ruckert C."/>
        </authorList>
    </citation>
    <scope>NUCLEOTIDE SEQUENCE</scope>
    <source>
        <strain evidence="2">KCTC 23430</strain>
    </source>
</reference>
<dbReference type="AlphaFoldDB" id="A0A919CJY0"/>
<evidence type="ECO:0000256" key="1">
    <source>
        <dbReference type="SAM" id="SignalP"/>
    </source>
</evidence>
<feature type="chain" id="PRO_5036780019" description="Secreted protein" evidence="1">
    <location>
        <begin position="23"/>
        <end position="180"/>
    </location>
</feature>
<gene>
    <name evidence="2" type="ORF">GCM10007053_10280</name>
</gene>
<name>A0A919CJY0_9GAMM</name>
<keyword evidence="3" id="KW-1185">Reference proteome</keyword>